<keyword evidence="3 6" id="KW-1133">Transmembrane helix</keyword>
<evidence type="ECO:0000256" key="4">
    <source>
        <dbReference type="ARBA" id="ARBA00023136"/>
    </source>
</evidence>
<dbReference type="GO" id="GO:0000422">
    <property type="term" value="P:autophagy of mitochondrion"/>
    <property type="evidence" value="ECO:0007669"/>
    <property type="project" value="TreeGrafter"/>
</dbReference>
<evidence type="ECO:0000313" key="8">
    <source>
        <dbReference type="Proteomes" id="UP000510647"/>
    </source>
</evidence>
<feature type="transmembrane region" description="Helical" evidence="6">
    <location>
        <begin position="12"/>
        <end position="33"/>
    </location>
</feature>
<evidence type="ECO:0000256" key="2">
    <source>
        <dbReference type="ARBA" id="ARBA00022692"/>
    </source>
</evidence>
<evidence type="ECO:0000256" key="3">
    <source>
        <dbReference type="ARBA" id="ARBA00022989"/>
    </source>
</evidence>
<reference evidence="7 8" key="1">
    <citation type="submission" date="2020-06" db="EMBL/GenBank/DDBJ databases">
        <title>The yeast mating-type switching endonuclease HO is a domesticated member of an unorthodox homing genetic element family.</title>
        <authorList>
            <person name="Coughlan A.Y."/>
            <person name="Lombardi L."/>
            <person name="Braun-Galleani S."/>
            <person name="Martos A.R."/>
            <person name="Galeote V."/>
            <person name="Bigey F."/>
            <person name="Dequin S."/>
            <person name="Byrne K.P."/>
            <person name="Wolfe K.H."/>
        </authorList>
    </citation>
    <scope>NUCLEOTIDE SEQUENCE [LARGE SCALE GENOMIC DNA]</scope>
    <source>
        <strain evidence="7 8">CBS2947</strain>
    </source>
</reference>
<proteinExistence type="inferred from homology"/>
<gene>
    <name evidence="7" type="ORF">HG537_0E01110</name>
</gene>
<keyword evidence="4 6" id="KW-0472">Membrane</keyword>
<dbReference type="Proteomes" id="UP000510647">
    <property type="component" value="Chromosome 5"/>
</dbReference>
<feature type="transmembrane region" description="Helical" evidence="6">
    <location>
        <begin position="176"/>
        <end position="199"/>
    </location>
</feature>
<evidence type="ECO:0000313" key="7">
    <source>
        <dbReference type="EMBL" id="QLQ80756.1"/>
    </source>
</evidence>
<evidence type="ECO:0008006" key="9">
    <source>
        <dbReference type="Google" id="ProtNLM"/>
    </source>
</evidence>
<dbReference type="PANTHER" id="PTHR37278:SF1">
    <property type="entry name" value="AUTOPHAGY-RELATED PROTEIN 33-RELATED"/>
    <property type="match status" value="1"/>
</dbReference>
<keyword evidence="2 6" id="KW-0812">Transmembrane</keyword>
<comment type="subcellular location">
    <subcellularLocation>
        <location evidence="1">Membrane</location>
        <topology evidence="1">Multi-pass membrane protein</topology>
    </subcellularLocation>
</comment>
<sequence>MSVCLAVTKSIAISSLGIYAGMLTTTTLVSYITPLKVITQHLSPVICKLGEIASFLATLSTGFFAASYFGAPPHLRHPYLLYGALVAPVSALYLWGISRCNHKYYNKRGCHHGDEAEGASAPQLNDSVVDLGKDAPAGHPAISENSTAKCPFGSAAATGAPVAKDCHRPPRCQAKIVAHLTLISAATVAGFVASVVGLYGEGKFA</sequence>
<feature type="transmembrane region" description="Helical" evidence="6">
    <location>
        <begin position="45"/>
        <end position="67"/>
    </location>
</feature>
<accession>A0A7H9HUM5</accession>
<dbReference type="EMBL" id="CP059271">
    <property type="protein sequence ID" value="QLQ80756.1"/>
    <property type="molecule type" value="Genomic_DNA"/>
</dbReference>
<evidence type="ECO:0000256" key="5">
    <source>
        <dbReference type="ARBA" id="ARBA00038013"/>
    </source>
</evidence>
<evidence type="ECO:0000256" key="1">
    <source>
        <dbReference type="ARBA" id="ARBA00004141"/>
    </source>
</evidence>
<dbReference type="PANTHER" id="PTHR37278">
    <property type="entry name" value="AUTOPHAGY-RELATED PROTEIN 33-RELATED"/>
    <property type="match status" value="1"/>
</dbReference>
<dbReference type="OrthoDB" id="5336366at2759"/>
<dbReference type="GO" id="GO:0016236">
    <property type="term" value="P:macroautophagy"/>
    <property type="evidence" value="ECO:0007669"/>
    <property type="project" value="TreeGrafter"/>
</dbReference>
<comment type="similarity">
    <text evidence="5">Belongs to the ATG33 family.</text>
</comment>
<dbReference type="GO" id="GO:0005741">
    <property type="term" value="C:mitochondrial outer membrane"/>
    <property type="evidence" value="ECO:0007669"/>
    <property type="project" value="TreeGrafter"/>
</dbReference>
<organism evidence="7 8">
    <name type="scientific">Torulaspora globosa</name>
    <dbReference type="NCBI Taxonomy" id="48254"/>
    <lineage>
        <taxon>Eukaryota</taxon>
        <taxon>Fungi</taxon>
        <taxon>Dikarya</taxon>
        <taxon>Ascomycota</taxon>
        <taxon>Saccharomycotina</taxon>
        <taxon>Saccharomycetes</taxon>
        <taxon>Saccharomycetales</taxon>
        <taxon>Saccharomycetaceae</taxon>
        <taxon>Torulaspora</taxon>
    </lineage>
</organism>
<dbReference type="InterPro" id="IPR051668">
    <property type="entry name" value="ATG33"/>
</dbReference>
<dbReference type="AlphaFoldDB" id="A0A7H9HUM5"/>
<keyword evidence="8" id="KW-1185">Reference proteome</keyword>
<feature type="transmembrane region" description="Helical" evidence="6">
    <location>
        <begin position="79"/>
        <end position="98"/>
    </location>
</feature>
<name>A0A7H9HUM5_9SACH</name>
<protein>
    <recommendedName>
        <fullName evidence="9">Autophagy-related protein 33</fullName>
    </recommendedName>
</protein>
<evidence type="ECO:0000256" key="6">
    <source>
        <dbReference type="SAM" id="Phobius"/>
    </source>
</evidence>